<gene>
    <name evidence="3" type="ORF">HUW48_19830</name>
</gene>
<dbReference type="KEGG" id="add:HUW48_19830"/>
<dbReference type="InterPro" id="IPR038713">
    <property type="entry name" value="Terminase_Gp1_N_sf"/>
</dbReference>
<accession>A0A7L7LBB7</accession>
<dbReference type="RefSeq" id="WP_182412595.1">
    <property type="nucleotide sequence ID" value="NZ_CP055153.1"/>
</dbReference>
<dbReference type="Pfam" id="PF03592">
    <property type="entry name" value="Terminase_2"/>
    <property type="match status" value="1"/>
</dbReference>
<name>A0A7L7LBB7_9BACT</name>
<sequence length="157" mass="18148">MNTENTTLTDKQERFCQEYLIDLNATQAAIRAGYSRETANEQGSQNLAKLSIHARIRELKSNRAEQLHLDAFWVLKRLIDISNRAMQVEPVLWFNPETKQMEETGEYRFDSAGAVKATELIGKHIGFFEEHNSQKKPETIIKNTFSLKRRAPLPVRE</sequence>
<dbReference type="EMBL" id="CP055153">
    <property type="protein sequence ID" value="QMU30138.1"/>
    <property type="molecule type" value="Genomic_DNA"/>
</dbReference>
<evidence type="ECO:0000256" key="1">
    <source>
        <dbReference type="ARBA" id="ARBA00022612"/>
    </source>
</evidence>
<dbReference type="GO" id="GO:0051276">
    <property type="term" value="P:chromosome organization"/>
    <property type="evidence" value="ECO:0007669"/>
    <property type="project" value="InterPro"/>
</dbReference>
<proteinExistence type="predicted"/>
<dbReference type="Proteomes" id="UP000514509">
    <property type="component" value="Chromosome"/>
</dbReference>
<dbReference type="InterPro" id="IPR052404">
    <property type="entry name" value="SPP1-like_terminase"/>
</dbReference>
<dbReference type="PANTHER" id="PTHR41328:SF2">
    <property type="entry name" value="TERMINASE SMALL SUBUNIT"/>
    <property type="match status" value="1"/>
</dbReference>
<keyword evidence="4" id="KW-1185">Reference proteome</keyword>
<reference evidence="3 4" key="1">
    <citation type="submission" date="2020-06" db="EMBL/GenBank/DDBJ databases">
        <authorList>
            <person name="Hwang Y.J."/>
        </authorList>
    </citation>
    <scope>NUCLEOTIDE SEQUENCE [LARGE SCALE GENOMIC DNA]</scope>
    <source>
        <strain evidence="3 4">KUDC8001</strain>
    </source>
</reference>
<protein>
    <submittedName>
        <fullName evidence="3">Terminase small subunit</fullName>
    </submittedName>
</protein>
<keyword evidence="1" id="KW-1188">Viral release from host cell</keyword>
<dbReference type="InterPro" id="IPR005335">
    <property type="entry name" value="Terminase_ssu"/>
</dbReference>
<dbReference type="Gene3D" id="1.10.10.1400">
    <property type="entry name" value="Terminase, small subunit, N-terminal DNA-binding domain, HTH motif"/>
    <property type="match status" value="1"/>
</dbReference>
<reference evidence="3 4" key="2">
    <citation type="submission" date="2020-08" db="EMBL/GenBank/DDBJ databases">
        <title>Adhaeribacter dokdonensis sp. nov., isolated from the rhizosphere of Elymus tsukushiensis, a plant native to the Dokdo Islands, Republic of Korea.</title>
        <authorList>
            <person name="Ghim S.Y."/>
        </authorList>
    </citation>
    <scope>NUCLEOTIDE SEQUENCE [LARGE SCALE GENOMIC DNA]</scope>
    <source>
        <strain evidence="3 4">KUDC8001</strain>
    </source>
</reference>
<dbReference type="PANTHER" id="PTHR41328">
    <property type="entry name" value="TERMINASE SMALL SUBUNIT-RELATED"/>
    <property type="match status" value="1"/>
</dbReference>
<dbReference type="AlphaFoldDB" id="A0A7L7LBB7"/>
<evidence type="ECO:0000313" key="4">
    <source>
        <dbReference type="Proteomes" id="UP000514509"/>
    </source>
</evidence>
<evidence type="ECO:0000256" key="2">
    <source>
        <dbReference type="ARBA" id="ARBA00023219"/>
    </source>
</evidence>
<evidence type="ECO:0000313" key="3">
    <source>
        <dbReference type="EMBL" id="QMU30138.1"/>
    </source>
</evidence>
<organism evidence="3 4">
    <name type="scientific">Adhaeribacter radiodurans</name>
    <dbReference type="NCBI Taxonomy" id="2745197"/>
    <lineage>
        <taxon>Bacteria</taxon>
        <taxon>Pseudomonadati</taxon>
        <taxon>Bacteroidota</taxon>
        <taxon>Cytophagia</taxon>
        <taxon>Cytophagales</taxon>
        <taxon>Hymenobacteraceae</taxon>
        <taxon>Adhaeribacter</taxon>
    </lineage>
</organism>
<keyword evidence="2" id="KW-0231">Viral genome packaging</keyword>